<dbReference type="EMBL" id="VKID01000001">
    <property type="protein sequence ID" value="TRY00334.1"/>
    <property type="molecule type" value="Genomic_DNA"/>
</dbReference>
<dbReference type="RefSeq" id="WP_064212023.1">
    <property type="nucleotide sequence ID" value="NZ_JACAOE010000001.1"/>
</dbReference>
<evidence type="ECO:0000313" key="3">
    <source>
        <dbReference type="Proteomes" id="UP000315938"/>
    </source>
</evidence>
<dbReference type="Pfam" id="PF12706">
    <property type="entry name" value="Lactamase_B_2"/>
    <property type="match status" value="1"/>
</dbReference>
<name>A0A553IJD6_ACHLA</name>
<gene>
    <name evidence="2" type="ORF">FNV44_04600</name>
</gene>
<evidence type="ECO:0000259" key="1">
    <source>
        <dbReference type="SMART" id="SM00849"/>
    </source>
</evidence>
<sequence length="256" mass="29077">MEVFVLDSGSKGNITYVKNEVVSFFIDVGISYKKIVQKMKAYGEDVSAVNTLFLTHEHSDHIFGLLGMLKAGHLKEVYLTQGTLDSLSSEVRQLLPKTVIIKADESFEFRQFKVLPILLSHDAKEPVGFRFDWREKSFVCLTDTGYVDESYHEVLKDADLYLLESNFDPKKLLGSRRPFALKQRILGIQGHLSNEEAAVLMNKLIQNKRSKWIVAHISEECNDAFDIEKAIVDHVEDLLKIDVIFASQESLPGIKL</sequence>
<dbReference type="SUPFAM" id="SSF56281">
    <property type="entry name" value="Metallo-hydrolase/oxidoreductase"/>
    <property type="match status" value="1"/>
</dbReference>
<dbReference type="InterPro" id="IPR052533">
    <property type="entry name" value="WalJ/YycJ-like"/>
</dbReference>
<dbReference type="Proteomes" id="UP000315938">
    <property type="component" value="Unassembled WGS sequence"/>
</dbReference>
<proteinExistence type="predicted"/>
<dbReference type="PANTHER" id="PTHR47619">
    <property type="entry name" value="METALLO-HYDROLASE YYCJ-RELATED"/>
    <property type="match status" value="1"/>
</dbReference>
<dbReference type="AlphaFoldDB" id="A0A553IJD6"/>
<dbReference type="PANTHER" id="PTHR47619:SF1">
    <property type="entry name" value="EXODEOXYRIBONUCLEASE WALJ"/>
    <property type="match status" value="1"/>
</dbReference>
<dbReference type="InterPro" id="IPR036866">
    <property type="entry name" value="RibonucZ/Hydroxyglut_hydro"/>
</dbReference>
<dbReference type="Gene3D" id="3.60.15.10">
    <property type="entry name" value="Ribonuclease Z/Hydroxyacylglutathione hydrolase-like"/>
    <property type="match status" value="1"/>
</dbReference>
<dbReference type="SMART" id="SM00849">
    <property type="entry name" value="Lactamase_B"/>
    <property type="match status" value="1"/>
</dbReference>
<protein>
    <submittedName>
        <fullName evidence="2">MBL fold metallo-hydrolase</fullName>
    </submittedName>
</protein>
<dbReference type="InterPro" id="IPR001279">
    <property type="entry name" value="Metallo-B-lactamas"/>
</dbReference>
<accession>A0A553IJD6</accession>
<dbReference type="GO" id="GO:0016787">
    <property type="term" value="F:hydrolase activity"/>
    <property type="evidence" value="ECO:0007669"/>
    <property type="project" value="UniProtKB-KW"/>
</dbReference>
<evidence type="ECO:0000313" key="2">
    <source>
        <dbReference type="EMBL" id="TRY00334.1"/>
    </source>
</evidence>
<keyword evidence="2" id="KW-0378">Hydrolase</keyword>
<comment type="caution">
    <text evidence="2">The sequence shown here is derived from an EMBL/GenBank/DDBJ whole genome shotgun (WGS) entry which is preliminary data.</text>
</comment>
<feature type="domain" description="Metallo-beta-lactamase" evidence="1">
    <location>
        <begin position="11"/>
        <end position="191"/>
    </location>
</feature>
<organism evidence="2 3">
    <name type="scientific">Acholeplasma laidlawii</name>
    <dbReference type="NCBI Taxonomy" id="2148"/>
    <lineage>
        <taxon>Bacteria</taxon>
        <taxon>Bacillati</taxon>
        <taxon>Mycoplasmatota</taxon>
        <taxon>Mollicutes</taxon>
        <taxon>Acholeplasmatales</taxon>
        <taxon>Acholeplasmataceae</taxon>
        <taxon>Acholeplasma</taxon>
    </lineage>
</organism>
<reference evidence="2 3" key="1">
    <citation type="submission" date="2019-07" db="EMBL/GenBank/DDBJ databases">
        <title>Genome sequence of Acholeplasma laidlawii strain with increased resistance to erythromycin.</title>
        <authorList>
            <person name="Medvedeva E.S."/>
            <person name="Baranova N.B."/>
            <person name="Siniagina M.N."/>
            <person name="Mouzykantov A."/>
            <person name="Chernova O.A."/>
            <person name="Chernov V.M."/>
        </authorList>
    </citation>
    <scope>NUCLEOTIDE SEQUENCE [LARGE SCALE GENOMIC DNA]</scope>
    <source>
        <strain evidence="2 3">PG8REry</strain>
    </source>
</reference>